<evidence type="ECO:0000256" key="4">
    <source>
        <dbReference type="ARBA" id="ARBA00022519"/>
    </source>
</evidence>
<dbReference type="KEGG" id="hhk:HH1059_02410"/>
<dbReference type="PANTHER" id="PTHR30558">
    <property type="entry name" value="EXBD MEMBRANE COMPONENT OF PMF-DRIVEN MACROMOLECULE IMPORT SYSTEM"/>
    <property type="match status" value="1"/>
</dbReference>
<keyword evidence="3 10" id="KW-1003">Cell membrane</keyword>
<protein>
    <recommendedName>
        <fullName evidence="10">Tol-Pal system protein TolR</fullName>
    </recommendedName>
</protein>
<evidence type="ECO:0000256" key="1">
    <source>
        <dbReference type="ARBA" id="ARBA00004162"/>
    </source>
</evidence>
<dbReference type="RefSeq" id="WP_420797759.1">
    <property type="nucleotide sequence ID" value="NZ_AP017372.2"/>
</dbReference>
<evidence type="ECO:0000313" key="12">
    <source>
        <dbReference type="Proteomes" id="UP000218890"/>
    </source>
</evidence>
<reference evidence="11" key="1">
    <citation type="submission" date="2016-02" db="EMBL/GenBank/DDBJ databases">
        <title>Halorhodospira halochloris DSM-1059 complete genome, version 2.</title>
        <authorList>
            <person name="Tsukatani Y."/>
        </authorList>
    </citation>
    <scope>NUCLEOTIDE SEQUENCE</scope>
    <source>
        <strain evidence="11">DSM 1059</strain>
    </source>
</reference>
<evidence type="ECO:0000256" key="2">
    <source>
        <dbReference type="ARBA" id="ARBA00005811"/>
    </source>
</evidence>
<dbReference type="InterPro" id="IPR014168">
    <property type="entry name" value="Tol-Pal_TolR"/>
</dbReference>
<dbReference type="InterPro" id="IPR003400">
    <property type="entry name" value="ExbD"/>
</dbReference>
<gene>
    <name evidence="10 11" type="primary">tolR</name>
    <name evidence="11" type="ORF">HH1059_02410</name>
</gene>
<evidence type="ECO:0000256" key="7">
    <source>
        <dbReference type="ARBA" id="ARBA00022989"/>
    </source>
</evidence>
<accession>A0A0X8X7C6</accession>
<dbReference type="GO" id="GO:0005886">
    <property type="term" value="C:plasma membrane"/>
    <property type="evidence" value="ECO:0007669"/>
    <property type="project" value="UniProtKB-SubCell"/>
</dbReference>
<evidence type="ECO:0000256" key="6">
    <source>
        <dbReference type="ARBA" id="ARBA00022692"/>
    </source>
</evidence>
<keyword evidence="4 10" id="KW-0997">Cell inner membrane</keyword>
<dbReference type="HAMAP" id="MF_02203">
    <property type="entry name" value="TolR"/>
    <property type="match status" value="1"/>
</dbReference>
<comment type="similarity">
    <text evidence="2 10">Belongs to the ExbD/TolR family.</text>
</comment>
<comment type="subunit">
    <text evidence="10">The Tol-Pal system is composed of five core proteins: the inner membrane proteins TolA, TolQ and TolR, the periplasmic protein TolB and the outer membrane protein Pal. They form a network linking the inner and outer membranes and the peptidoglycan layer.</text>
</comment>
<dbReference type="EMBL" id="AP017372">
    <property type="protein sequence ID" value="BAU56916.2"/>
    <property type="molecule type" value="Genomic_DNA"/>
</dbReference>
<dbReference type="AlphaFoldDB" id="A0A0X8X7C6"/>
<dbReference type="Gene3D" id="3.30.420.270">
    <property type="match status" value="1"/>
</dbReference>
<keyword evidence="8 10" id="KW-0472">Membrane</keyword>
<name>A0A0X8X7C6_HALHR</name>
<keyword evidence="7 10" id="KW-1133">Transmembrane helix</keyword>
<sequence>MARVTPTGARRNRRRPMSEINVVPYIDVMLVLLVIFMITAPLIYHGVDLDLPQVSSEPIEEEQEEPLVVSLDAEGQTYLNKADDPDEPLERHELIEVITALMVESPGRRVLLRGDQHVSYGEVVALMADLRDANVQSVGLMSEPNSGADPGAGSD</sequence>
<dbReference type="GO" id="GO:0015031">
    <property type="term" value="P:protein transport"/>
    <property type="evidence" value="ECO:0007669"/>
    <property type="project" value="InterPro"/>
</dbReference>
<keyword evidence="12" id="KW-1185">Reference proteome</keyword>
<comment type="function">
    <text evidence="10">Part of the Tol-Pal system, which plays a role in outer membrane invagination during cell division and is important for maintaining outer membrane integrity.</text>
</comment>
<keyword evidence="6 10" id="KW-0812">Transmembrane</keyword>
<evidence type="ECO:0000256" key="3">
    <source>
        <dbReference type="ARBA" id="ARBA00022475"/>
    </source>
</evidence>
<dbReference type="Proteomes" id="UP000218890">
    <property type="component" value="Chromosome"/>
</dbReference>
<organism evidence="11 12">
    <name type="scientific">Halorhodospira halochloris</name>
    <name type="common">Ectothiorhodospira halochloris</name>
    <dbReference type="NCBI Taxonomy" id="1052"/>
    <lineage>
        <taxon>Bacteria</taxon>
        <taxon>Pseudomonadati</taxon>
        <taxon>Pseudomonadota</taxon>
        <taxon>Gammaproteobacteria</taxon>
        <taxon>Chromatiales</taxon>
        <taxon>Ectothiorhodospiraceae</taxon>
        <taxon>Halorhodospira</taxon>
    </lineage>
</organism>
<dbReference type="Pfam" id="PF02472">
    <property type="entry name" value="ExbD"/>
    <property type="match status" value="1"/>
</dbReference>
<comment type="subcellular location">
    <subcellularLocation>
        <location evidence="10">Cell inner membrane</location>
        <topology evidence="10">Single-pass membrane protein</topology>
    </subcellularLocation>
    <subcellularLocation>
        <location evidence="1">Cell membrane</location>
        <topology evidence="1">Single-pass membrane protein</topology>
    </subcellularLocation>
</comment>
<dbReference type="GO" id="GO:0022857">
    <property type="term" value="F:transmembrane transporter activity"/>
    <property type="evidence" value="ECO:0007669"/>
    <property type="project" value="InterPro"/>
</dbReference>
<feature type="transmembrane region" description="Helical" evidence="10">
    <location>
        <begin position="20"/>
        <end position="44"/>
    </location>
</feature>
<dbReference type="GO" id="GO:0051301">
    <property type="term" value="P:cell division"/>
    <property type="evidence" value="ECO:0007669"/>
    <property type="project" value="UniProtKB-UniRule"/>
</dbReference>
<evidence type="ECO:0000256" key="8">
    <source>
        <dbReference type="ARBA" id="ARBA00023136"/>
    </source>
</evidence>
<evidence type="ECO:0000256" key="9">
    <source>
        <dbReference type="ARBA" id="ARBA00023306"/>
    </source>
</evidence>
<evidence type="ECO:0000256" key="5">
    <source>
        <dbReference type="ARBA" id="ARBA00022618"/>
    </source>
</evidence>
<dbReference type="NCBIfam" id="TIGR02801">
    <property type="entry name" value="tolR"/>
    <property type="match status" value="1"/>
</dbReference>
<keyword evidence="5 10" id="KW-0132">Cell division</keyword>
<evidence type="ECO:0000256" key="10">
    <source>
        <dbReference type="HAMAP-Rule" id="MF_02203"/>
    </source>
</evidence>
<proteinExistence type="inferred from homology"/>
<evidence type="ECO:0000313" key="11">
    <source>
        <dbReference type="EMBL" id="BAU56916.2"/>
    </source>
</evidence>
<dbReference type="PANTHER" id="PTHR30558:SF7">
    <property type="entry name" value="TOL-PAL SYSTEM PROTEIN TOLR"/>
    <property type="match status" value="1"/>
</dbReference>
<keyword evidence="9 10" id="KW-0131">Cell cycle</keyword>